<organism evidence="4 5">
    <name type="scientific">Phytohabitans aurantiacus</name>
    <dbReference type="NCBI Taxonomy" id="3016789"/>
    <lineage>
        <taxon>Bacteria</taxon>
        <taxon>Bacillati</taxon>
        <taxon>Actinomycetota</taxon>
        <taxon>Actinomycetes</taxon>
        <taxon>Micromonosporales</taxon>
        <taxon>Micromonosporaceae</taxon>
    </lineage>
</organism>
<dbReference type="PRINTS" id="PR00038">
    <property type="entry name" value="HTHLUXR"/>
</dbReference>
<dbReference type="InterPro" id="IPR036388">
    <property type="entry name" value="WH-like_DNA-bd_sf"/>
</dbReference>
<dbReference type="Pfam" id="PF13191">
    <property type="entry name" value="AAA_16"/>
    <property type="match status" value="1"/>
</dbReference>
<dbReference type="EMBL" id="BSDI01000075">
    <property type="protein sequence ID" value="GLI03049.1"/>
    <property type="molecule type" value="Genomic_DNA"/>
</dbReference>
<protein>
    <submittedName>
        <fullName evidence="4">Helix-turn-helix transcriptional regulator</fullName>
    </submittedName>
</protein>
<sequence>MSEGHVMLDLVTARATSTVLVGRDADLAALREALKRARGDEAAAVLVGGEAGVGKTRLIEEFRRVAVSDGAQVLTGQCLELGEEGLPFAPFAAALRDLLRRDGPGVFSGQESEFARLLPELGPAAPERVPDANRGYLFDLVAGLFGRLAEQRPLVLVVEDLHWADRSTRDLIAFLIRSARTARVLLVCTYRSDELHRGHPLRPFLAELDRARGVERVDLDRLDRDGTSEMLTYLLGTEPRSSVVDTIHRRAQGNPFFVEELAAIGDGTGCSDLPDTLRDLLLARVDRLSEPAQRVLRMAAAGGTRISHELLAAVADVPDTTLEEALRAAVAAQLVVADQEGGYEFRHALVREAVHEDSLPGERARLHARYAAVIEGRPQLVGAGRAPAEIAHHWYTAHDHPRALTSTMAAAAAARQRYAYAEQSRLLERVLELWDQVPDAAELLGMDHLALLEQTSRAASTAGDFMRSMSLTRAALAEVDSDAEPLRAARLLERRGRMIRVLGKGNGADEMRKAYELVRRVPDDPKRVRLLSDISSQLGRTDPEMGASIAREALTAAETLGDDAAWISAMLTFARVCSRRISLEVGMSEMLRAADRARTTGDADRLVHALVNISDALFDVGNYTESARVAEEGTVEAKRVGISRSKGAFLLSNHAEALVALGKWDHADALCAETARVDPPGTLGLHWLEIRARLRLRRGHPRADDLIARALGFQTKPYLDHQLGLPLHELRIEAALAADNVADAVAAAREAVALGGLDEVPRYAWRMLVLAARAAALADDEELRARLRALIPTIEPRYPAELAARAEVAATFASDPLPAWQAAVAARRVDGQPYELGRALLWLAEAAAAAGERAVVAEALEEAGAIAAELDARLLQDGLDTLARRVGLRTAGRSSAVAETELLTEREREVLRLVAEGLSNRLIAERLYISPKTASVHVSRIIAKLDVANRVEAAAVAHRLGLLDPS</sequence>
<feature type="domain" description="HTH luxR-type" evidence="3">
    <location>
        <begin position="896"/>
        <end position="961"/>
    </location>
</feature>
<dbReference type="SUPFAM" id="SSF46894">
    <property type="entry name" value="C-terminal effector domain of the bipartite response regulators"/>
    <property type="match status" value="1"/>
</dbReference>
<dbReference type="CDD" id="cd06170">
    <property type="entry name" value="LuxR_C_like"/>
    <property type="match status" value="1"/>
</dbReference>
<keyword evidence="2" id="KW-0067">ATP-binding</keyword>
<reference evidence="4" key="1">
    <citation type="submission" date="2022-12" db="EMBL/GenBank/DDBJ databases">
        <title>New Phytohabitans aurantiacus sp. RD004123 nov., an actinomycete isolated from soil.</title>
        <authorList>
            <person name="Triningsih D.W."/>
            <person name="Harunari E."/>
            <person name="Igarashi Y."/>
        </authorList>
    </citation>
    <scope>NUCLEOTIDE SEQUENCE</scope>
    <source>
        <strain evidence="4">RD004123</strain>
    </source>
</reference>
<dbReference type="InterPro" id="IPR000792">
    <property type="entry name" value="Tscrpt_reg_LuxR_C"/>
</dbReference>
<evidence type="ECO:0000256" key="2">
    <source>
        <dbReference type="ARBA" id="ARBA00022840"/>
    </source>
</evidence>
<gene>
    <name evidence="4" type="ORF">Pa4123_83270</name>
</gene>
<dbReference type="Gene3D" id="1.25.40.10">
    <property type="entry name" value="Tetratricopeptide repeat domain"/>
    <property type="match status" value="1"/>
</dbReference>
<keyword evidence="5" id="KW-1185">Reference proteome</keyword>
<evidence type="ECO:0000256" key="1">
    <source>
        <dbReference type="ARBA" id="ARBA00022741"/>
    </source>
</evidence>
<comment type="caution">
    <text evidence="4">The sequence shown here is derived from an EMBL/GenBank/DDBJ whole genome shotgun (WGS) entry which is preliminary data.</text>
</comment>
<proteinExistence type="predicted"/>
<dbReference type="SUPFAM" id="SSF48452">
    <property type="entry name" value="TPR-like"/>
    <property type="match status" value="1"/>
</dbReference>
<evidence type="ECO:0000313" key="5">
    <source>
        <dbReference type="Proteomes" id="UP001144280"/>
    </source>
</evidence>
<dbReference type="InterPro" id="IPR041664">
    <property type="entry name" value="AAA_16"/>
</dbReference>
<dbReference type="SMART" id="SM00421">
    <property type="entry name" value="HTH_LUXR"/>
    <property type="match status" value="1"/>
</dbReference>
<evidence type="ECO:0000313" key="4">
    <source>
        <dbReference type="EMBL" id="GLI03049.1"/>
    </source>
</evidence>
<keyword evidence="1" id="KW-0547">Nucleotide-binding</keyword>
<evidence type="ECO:0000259" key="3">
    <source>
        <dbReference type="PROSITE" id="PS50043"/>
    </source>
</evidence>
<dbReference type="PROSITE" id="PS50043">
    <property type="entry name" value="HTH_LUXR_2"/>
    <property type="match status" value="1"/>
</dbReference>
<dbReference type="Pfam" id="PF00196">
    <property type="entry name" value="GerE"/>
    <property type="match status" value="1"/>
</dbReference>
<dbReference type="InterPro" id="IPR027417">
    <property type="entry name" value="P-loop_NTPase"/>
</dbReference>
<dbReference type="PANTHER" id="PTHR16305">
    <property type="entry name" value="TESTICULAR SOLUBLE ADENYLYL CYCLASE"/>
    <property type="match status" value="1"/>
</dbReference>
<dbReference type="Proteomes" id="UP001144280">
    <property type="component" value="Unassembled WGS sequence"/>
</dbReference>
<accession>A0ABQ5R8G0</accession>
<dbReference type="InterPro" id="IPR011990">
    <property type="entry name" value="TPR-like_helical_dom_sf"/>
</dbReference>
<name>A0ABQ5R8G0_9ACTN</name>
<dbReference type="PANTHER" id="PTHR16305:SF35">
    <property type="entry name" value="TRANSCRIPTIONAL ACTIVATOR DOMAIN"/>
    <property type="match status" value="1"/>
</dbReference>
<dbReference type="InterPro" id="IPR016032">
    <property type="entry name" value="Sig_transdc_resp-reg_C-effctor"/>
</dbReference>
<dbReference type="SUPFAM" id="SSF52540">
    <property type="entry name" value="P-loop containing nucleoside triphosphate hydrolases"/>
    <property type="match status" value="1"/>
</dbReference>
<dbReference type="Gene3D" id="1.10.10.10">
    <property type="entry name" value="Winged helix-like DNA-binding domain superfamily/Winged helix DNA-binding domain"/>
    <property type="match status" value="1"/>
</dbReference>